<protein>
    <submittedName>
        <fullName evidence="1">Uncharacterized protein</fullName>
    </submittedName>
</protein>
<reference evidence="1" key="1">
    <citation type="submission" date="2016-10" db="EMBL/GenBank/DDBJ databases">
        <authorList>
            <person name="de Groot N.N."/>
        </authorList>
    </citation>
    <scope>NUCLEOTIDE SEQUENCE</scope>
</reference>
<dbReference type="AlphaFoldDB" id="A0A1W1DXM0"/>
<proteinExistence type="predicted"/>
<organism evidence="1">
    <name type="scientific">hydrothermal vent metagenome</name>
    <dbReference type="NCBI Taxonomy" id="652676"/>
    <lineage>
        <taxon>unclassified sequences</taxon>
        <taxon>metagenomes</taxon>
        <taxon>ecological metagenomes</taxon>
    </lineage>
</organism>
<name>A0A1W1DXM0_9ZZZZ</name>
<gene>
    <name evidence="1" type="ORF">MNB_SUP05-SYMBIONT-4-1301</name>
</gene>
<sequence length="95" mass="11191">MTLKARIIVRFRGLKKSRVAISILDFLSPPKTNNYPLVFSIINFYKWYKPVLNSVNERSQASSNNKHYTQKKVDADHFFNDKDELLINEVSTWLK</sequence>
<accession>A0A1W1DXM0</accession>
<dbReference type="EMBL" id="FPHY01000066">
    <property type="protein sequence ID" value="SFV86216.1"/>
    <property type="molecule type" value="Genomic_DNA"/>
</dbReference>
<evidence type="ECO:0000313" key="1">
    <source>
        <dbReference type="EMBL" id="SFV86216.1"/>
    </source>
</evidence>